<comment type="caution">
    <text evidence="3">The sequence shown here is derived from an EMBL/GenBank/DDBJ whole genome shotgun (WGS) entry which is preliminary data.</text>
</comment>
<feature type="domain" description="Helicase-associated" evidence="2">
    <location>
        <begin position="79"/>
        <end position="167"/>
    </location>
</feature>
<evidence type="ECO:0000313" key="4">
    <source>
        <dbReference type="Proteomes" id="UP001516023"/>
    </source>
</evidence>
<feature type="domain" description="Helicase-associated" evidence="2">
    <location>
        <begin position="172"/>
        <end position="231"/>
    </location>
</feature>
<accession>A0ABD3QNW0</accession>
<organism evidence="3 4">
    <name type="scientific">Cyclotella cryptica</name>
    <dbReference type="NCBI Taxonomy" id="29204"/>
    <lineage>
        <taxon>Eukaryota</taxon>
        <taxon>Sar</taxon>
        <taxon>Stramenopiles</taxon>
        <taxon>Ochrophyta</taxon>
        <taxon>Bacillariophyta</taxon>
        <taxon>Coscinodiscophyceae</taxon>
        <taxon>Thalassiosirophycidae</taxon>
        <taxon>Stephanodiscales</taxon>
        <taxon>Stephanodiscaceae</taxon>
        <taxon>Cyclotella</taxon>
    </lineage>
</organism>
<feature type="compositionally biased region" description="Basic residues" evidence="1">
    <location>
        <begin position="446"/>
        <end position="457"/>
    </location>
</feature>
<gene>
    <name evidence="3" type="ORF">HJC23_010294</name>
</gene>
<sequence>MRPSISPPMENPPLLPPMEIHAIGASIPEEPSLSFSEIYNLLTAFHQATGSLTLPLSHPTTLRIIDILTALQFEELANHRWECQFAALKEYKQRHGNCVVETLTGNSTHDYDETFTEWVALQRECYRAYEEQSASHAASWPTEQQGLEKLHGKSLTNDRYLKLKNVGLTVNKWEKRLLELRQYQAEVGHCDVPIDHPGGLGIWCATQRESYKFEKASMPKERIEALDALGFTWSRWGHQRSKARKDAWDKKFDELVEYKNANGDCNISQYDENNRQLGKWAKNQRYEYRRYHNKGLGQSRISRDRIDKLESIGFQWRLKPEKITWDQRFEVRTRNIMLFRLVTRVFSYCDISISTRYLDQALKKYKEEYGHCRPPQNYPEIGTWAKYQRNQLEYFLEGKPSKVSQEKVDKLLSIGFNDPPPARNDQDGDDGMMHHHDNPELAELQRRKRARRAARARKAPEQHQHSLPPHHTHPHHEAFQPYPDQNMQQHYQPPPPYDFDVNTGHLGDFYQGYEHQTPVNLQDNGQFPHNPPMYQHGYDQYHYQTGV</sequence>
<keyword evidence="4" id="KW-1185">Reference proteome</keyword>
<dbReference type="EMBL" id="JABMIG020000023">
    <property type="protein sequence ID" value="KAL3801950.1"/>
    <property type="molecule type" value="Genomic_DNA"/>
</dbReference>
<dbReference type="Gene3D" id="6.10.140.530">
    <property type="match status" value="4"/>
</dbReference>
<evidence type="ECO:0000256" key="1">
    <source>
        <dbReference type="SAM" id="MobiDB-lite"/>
    </source>
</evidence>
<dbReference type="PANTHER" id="PTHR33418:SF1">
    <property type="entry name" value="HELICASE-ASSOCIATED DOMAIN-CONTAINING PROTEIN"/>
    <property type="match status" value="1"/>
</dbReference>
<feature type="region of interest" description="Disordered" evidence="1">
    <location>
        <begin position="413"/>
        <end position="492"/>
    </location>
</feature>
<feature type="domain" description="Helicase-associated" evidence="2">
    <location>
        <begin position="360"/>
        <end position="416"/>
    </location>
</feature>
<dbReference type="Pfam" id="PF03457">
    <property type="entry name" value="HA"/>
    <property type="match status" value="4"/>
</dbReference>
<dbReference type="PANTHER" id="PTHR33418">
    <property type="entry name" value="HELICASE-ASSOCIATED"/>
    <property type="match status" value="1"/>
</dbReference>
<feature type="domain" description="Helicase-associated" evidence="2">
    <location>
        <begin position="245"/>
        <end position="314"/>
    </location>
</feature>
<dbReference type="AlphaFoldDB" id="A0ABD3QNW0"/>
<reference evidence="3 4" key="1">
    <citation type="journal article" date="2020" name="G3 (Bethesda)">
        <title>Improved Reference Genome for Cyclotella cryptica CCMP332, a Model for Cell Wall Morphogenesis, Salinity Adaptation, and Lipid Production in Diatoms (Bacillariophyta).</title>
        <authorList>
            <person name="Roberts W.R."/>
            <person name="Downey K.M."/>
            <person name="Ruck E.C."/>
            <person name="Traller J.C."/>
            <person name="Alverson A.J."/>
        </authorList>
    </citation>
    <scope>NUCLEOTIDE SEQUENCE [LARGE SCALE GENOMIC DNA]</scope>
    <source>
        <strain evidence="3 4">CCMP332</strain>
    </source>
</reference>
<name>A0ABD3QNW0_9STRA</name>
<dbReference type="Proteomes" id="UP001516023">
    <property type="component" value="Unassembled WGS sequence"/>
</dbReference>
<evidence type="ECO:0000259" key="2">
    <source>
        <dbReference type="Pfam" id="PF03457"/>
    </source>
</evidence>
<proteinExistence type="predicted"/>
<dbReference type="InterPro" id="IPR005114">
    <property type="entry name" value="Helicase_assoc"/>
</dbReference>
<evidence type="ECO:0000313" key="3">
    <source>
        <dbReference type="EMBL" id="KAL3801950.1"/>
    </source>
</evidence>
<protein>
    <recommendedName>
        <fullName evidence="2">Helicase-associated domain-containing protein</fullName>
    </recommendedName>
</protein>
<feature type="compositionally biased region" description="Basic and acidic residues" evidence="1">
    <location>
        <begin position="431"/>
        <end position="445"/>
    </location>
</feature>